<dbReference type="OrthoDB" id="1050460at2"/>
<reference evidence="2" key="1">
    <citation type="submission" date="2016-04" db="EMBL/GenBank/DDBJ databases">
        <title>Complete Genome Sequences of Twelve Strains of a Stable Defined Moderately Diverse Mouse Microbiota 2 (sDMDMm2).</title>
        <authorList>
            <person name="Uchimura Y."/>
            <person name="Wyss M."/>
            <person name="Brugiroux S."/>
            <person name="Limenitakis J.P."/>
            <person name="Stecher B."/>
            <person name="McCoy K.D."/>
            <person name="Macpherson A.J."/>
        </authorList>
    </citation>
    <scope>NUCLEOTIDE SEQUENCE [LARGE SCALE GENOMIC DNA]</scope>
    <source>
        <strain evidence="2">I48</strain>
    </source>
</reference>
<sequence length="80" mass="8923">MKKKIMGLIAVVAIVTVAGYNVYTSQNNNGKLSDLALSNVEALADPSEGGFDCVNGCVDNGNGCYCYQWYPYFQEHYWWN</sequence>
<evidence type="ECO:0000313" key="2">
    <source>
        <dbReference type="Proteomes" id="UP000092631"/>
    </source>
</evidence>
<proteinExistence type="predicted"/>
<dbReference type="KEGG" id="bcae:A4V03_10385"/>
<dbReference type="InterPro" id="IPR025905">
    <property type="entry name" value="NVEALA"/>
</dbReference>
<protein>
    <submittedName>
        <fullName evidence="1">Uncharacterized protein</fullName>
    </submittedName>
</protein>
<dbReference type="EMBL" id="CP015401">
    <property type="protein sequence ID" value="ANU57933.1"/>
    <property type="molecule type" value="Genomic_DNA"/>
</dbReference>
<dbReference type="Pfam" id="PF14055">
    <property type="entry name" value="NVEALA"/>
    <property type="match status" value="1"/>
</dbReference>
<organism evidence="1 2">
    <name type="scientific">Bacteroides caecimuris</name>
    <dbReference type="NCBI Taxonomy" id="1796613"/>
    <lineage>
        <taxon>Bacteria</taxon>
        <taxon>Pseudomonadati</taxon>
        <taxon>Bacteroidota</taxon>
        <taxon>Bacteroidia</taxon>
        <taxon>Bacteroidales</taxon>
        <taxon>Bacteroidaceae</taxon>
        <taxon>Bacteroides</taxon>
    </lineage>
</organism>
<accession>A0A1C7GZW3</accession>
<dbReference type="RefSeq" id="WP_065538877.1">
    <property type="nucleotide sequence ID" value="NZ_CAPDLJ010000083.1"/>
</dbReference>
<name>A0A1C7GZW3_9BACE</name>
<dbReference type="Proteomes" id="UP000092631">
    <property type="component" value="Chromosome"/>
</dbReference>
<gene>
    <name evidence="1" type="ORF">A4V03_10385</name>
</gene>
<keyword evidence="2" id="KW-1185">Reference proteome</keyword>
<dbReference type="AlphaFoldDB" id="A0A1C7GZW3"/>
<dbReference type="GeneID" id="82187550"/>
<evidence type="ECO:0000313" key="1">
    <source>
        <dbReference type="EMBL" id="ANU57933.1"/>
    </source>
</evidence>